<evidence type="ECO:0000259" key="2">
    <source>
        <dbReference type="PROSITE" id="PS51406"/>
    </source>
</evidence>
<keyword evidence="4" id="KW-1185">Reference proteome</keyword>
<keyword evidence="1" id="KW-1015">Disulfide bond</keyword>
<evidence type="ECO:0000313" key="3">
    <source>
        <dbReference type="EMBL" id="OWF53604.1"/>
    </source>
</evidence>
<feature type="domain" description="Fibrinogen C-terminal" evidence="2">
    <location>
        <begin position="3"/>
        <end position="220"/>
    </location>
</feature>
<gene>
    <name evidence="3" type="ORF">KP79_PYT25471</name>
</gene>
<organism evidence="3 4">
    <name type="scientific">Mizuhopecten yessoensis</name>
    <name type="common">Japanese scallop</name>
    <name type="synonym">Patinopecten yessoensis</name>
    <dbReference type="NCBI Taxonomy" id="6573"/>
    <lineage>
        <taxon>Eukaryota</taxon>
        <taxon>Metazoa</taxon>
        <taxon>Spiralia</taxon>
        <taxon>Lophotrochozoa</taxon>
        <taxon>Mollusca</taxon>
        <taxon>Bivalvia</taxon>
        <taxon>Autobranchia</taxon>
        <taxon>Pteriomorphia</taxon>
        <taxon>Pectinida</taxon>
        <taxon>Pectinoidea</taxon>
        <taxon>Pectinidae</taxon>
        <taxon>Mizuhopecten</taxon>
    </lineage>
</organism>
<dbReference type="PROSITE" id="PS51406">
    <property type="entry name" value="FIBRINOGEN_C_2"/>
    <property type="match status" value="1"/>
</dbReference>
<proteinExistence type="predicted"/>
<protein>
    <submittedName>
        <fullName evidence="3">Ryncolin-4</fullName>
    </submittedName>
</protein>
<dbReference type="GO" id="GO:0005615">
    <property type="term" value="C:extracellular space"/>
    <property type="evidence" value="ECO:0007669"/>
    <property type="project" value="TreeGrafter"/>
</dbReference>
<dbReference type="InterPro" id="IPR014716">
    <property type="entry name" value="Fibrinogen_a/b/g_C_1"/>
</dbReference>
<accession>A0A210QY07</accession>
<dbReference type="InterPro" id="IPR050373">
    <property type="entry name" value="Fibrinogen_C-term_domain"/>
</dbReference>
<dbReference type="Proteomes" id="UP000242188">
    <property type="component" value="Unassembled WGS sequence"/>
</dbReference>
<dbReference type="AlphaFoldDB" id="A0A210QY07"/>
<dbReference type="PANTHER" id="PTHR19143">
    <property type="entry name" value="FIBRINOGEN/TENASCIN/ANGIOPOEITIN"/>
    <property type="match status" value="1"/>
</dbReference>
<evidence type="ECO:0000313" key="4">
    <source>
        <dbReference type="Proteomes" id="UP000242188"/>
    </source>
</evidence>
<dbReference type="InterPro" id="IPR036056">
    <property type="entry name" value="Fibrinogen-like_C"/>
</dbReference>
<dbReference type="Pfam" id="PF00147">
    <property type="entry name" value="Fibrinogen_C"/>
    <property type="match status" value="1"/>
</dbReference>
<comment type="caution">
    <text evidence="3">The sequence shown here is derived from an EMBL/GenBank/DDBJ whole genome shotgun (WGS) entry which is preliminary data.</text>
</comment>
<dbReference type="EMBL" id="NEDP02001315">
    <property type="protein sequence ID" value="OWF53604.1"/>
    <property type="molecule type" value="Genomic_DNA"/>
</dbReference>
<dbReference type="Gene3D" id="3.90.215.10">
    <property type="entry name" value="Gamma Fibrinogen, chain A, domain 1"/>
    <property type="match status" value="1"/>
</dbReference>
<dbReference type="SUPFAM" id="SSF56496">
    <property type="entry name" value="Fibrinogen C-terminal domain-like"/>
    <property type="match status" value="1"/>
</dbReference>
<reference evidence="3 4" key="1">
    <citation type="journal article" date="2017" name="Nat. Ecol. Evol.">
        <title>Scallop genome provides insights into evolution of bilaterian karyotype and development.</title>
        <authorList>
            <person name="Wang S."/>
            <person name="Zhang J."/>
            <person name="Jiao W."/>
            <person name="Li J."/>
            <person name="Xun X."/>
            <person name="Sun Y."/>
            <person name="Guo X."/>
            <person name="Huan P."/>
            <person name="Dong B."/>
            <person name="Zhang L."/>
            <person name="Hu X."/>
            <person name="Sun X."/>
            <person name="Wang J."/>
            <person name="Zhao C."/>
            <person name="Wang Y."/>
            <person name="Wang D."/>
            <person name="Huang X."/>
            <person name="Wang R."/>
            <person name="Lv J."/>
            <person name="Li Y."/>
            <person name="Zhang Z."/>
            <person name="Liu B."/>
            <person name="Lu W."/>
            <person name="Hui Y."/>
            <person name="Liang J."/>
            <person name="Zhou Z."/>
            <person name="Hou R."/>
            <person name="Li X."/>
            <person name="Liu Y."/>
            <person name="Li H."/>
            <person name="Ning X."/>
            <person name="Lin Y."/>
            <person name="Zhao L."/>
            <person name="Xing Q."/>
            <person name="Dou J."/>
            <person name="Li Y."/>
            <person name="Mao J."/>
            <person name="Guo H."/>
            <person name="Dou H."/>
            <person name="Li T."/>
            <person name="Mu C."/>
            <person name="Jiang W."/>
            <person name="Fu Q."/>
            <person name="Fu X."/>
            <person name="Miao Y."/>
            <person name="Liu J."/>
            <person name="Yu Q."/>
            <person name="Li R."/>
            <person name="Liao H."/>
            <person name="Li X."/>
            <person name="Kong Y."/>
            <person name="Jiang Z."/>
            <person name="Chourrout D."/>
            <person name="Li R."/>
            <person name="Bao Z."/>
        </authorList>
    </citation>
    <scope>NUCLEOTIDE SEQUENCE [LARGE SCALE GENOMIC DNA]</scope>
    <source>
        <strain evidence="3 4">PY_sf001</strain>
    </source>
</reference>
<evidence type="ECO:0000256" key="1">
    <source>
        <dbReference type="ARBA" id="ARBA00023157"/>
    </source>
</evidence>
<name>A0A210QY07_MIZYE</name>
<dbReference type="InterPro" id="IPR020837">
    <property type="entry name" value="Fibrinogen_CS"/>
</dbReference>
<sequence>MDVTIRKDYQTCSDVHGSCSSGWYPITPSPGQTLAVYCDLDSPLGPWIVIHNRQDGKGNFYRGWNDYKNGFGDLGGNFWIGNEIIHKLTDLGYTIMRVELEAWDESKRHIEYGTFSLADEADNYRLQATDPSGNVYNALSYHNGRQFTTFDSDNDVCGHCNCAVASQGAWWYAACVDSSLNGLYKEDLGNDIANSMLWYNVFQGRSHVPMKKARMMIKNP</sequence>
<dbReference type="InterPro" id="IPR002181">
    <property type="entry name" value="Fibrinogen_a/b/g_C_dom"/>
</dbReference>
<dbReference type="SMART" id="SM00186">
    <property type="entry name" value="FBG"/>
    <property type="match status" value="1"/>
</dbReference>
<dbReference type="PROSITE" id="PS00514">
    <property type="entry name" value="FIBRINOGEN_C_1"/>
    <property type="match status" value="1"/>
</dbReference>
<dbReference type="OrthoDB" id="6144964at2759"/>
<dbReference type="CDD" id="cd00087">
    <property type="entry name" value="FReD"/>
    <property type="match status" value="1"/>
</dbReference>